<dbReference type="HOGENOM" id="CLU_587635_0_0_10"/>
<dbReference type="EMBL" id="CP003418">
    <property type="protein sequence ID" value="AFH50497.1"/>
    <property type="molecule type" value="Genomic_DNA"/>
</dbReference>
<evidence type="ECO:0000313" key="2">
    <source>
        <dbReference type="Proteomes" id="UP000007394"/>
    </source>
</evidence>
<dbReference type="Proteomes" id="UP000007394">
    <property type="component" value="Chromosome"/>
</dbReference>
<reference evidence="1 2" key="1">
    <citation type="journal article" date="2012" name="Front. Microbiol.">
        <title>Complete genome of Ignavibacterium album, a metabolically versatile, flagellated, facultative anaerobe from the phylum Chlorobi.</title>
        <authorList>
            <person name="Liu Z."/>
            <person name="Frigaard N.-U."/>
            <person name="Vogl K."/>
            <person name="Iino T."/>
            <person name="Ohkuma M."/>
            <person name="Overmann J."/>
            <person name="Bryant D.A."/>
        </authorList>
    </citation>
    <scope>NUCLEOTIDE SEQUENCE [LARGE SCALE GENOMIC DNA]</scope>
    <source>
        <strain evidence="2">DSM 19864 / JCM 16511 / NBRC 101810 / Mat9-16</strain>
    </source>
</reference>
<accession>I0ANE0</accession>
<name>I0ANE0_IGNAJ</name>
<sequence length="465" mass="53036">MLEGCLLGKLSTGGTDTNYINGATQPIYFIADSSADSGVVKIRVGLKDSNTTGNKSNKGRITTEAGEYCFLNNFESVIYKDVEVKVENVIEILLGETKYFGVKKKTETGELKIEEIKITNPDSVKFPSSAGNGWAWIKENSIWSDRPINIETKGQSPIFYDKFYAKVYYTGKNKLEINDLPDGMIRVIGRYLGKTIDNKVQLFTEKENGISDTINIQVIRPSRLGEDILSITGPTKIDYVDSTYRNIDSLIINIAGELGIPPQFLMGIVEQENPNGLGYRYEPFSDMLERKEFRNKYPTHRYWIESETNLGSPTVPHHNNLKDALGPINNYPGYTTVWEIFNEKNKGKNKMYTLNVYYWYKDDFWNPYQKYYYENLKDKGLDTLVAADSSRVLADTSYVIFLRDSIGGFGMKGTVAQTRIFASYGFMQLVYSSAIKTKYDYNYPNNDPDFLPEYIMIPTINIRDF</sequence>
<evidence type="ECO:0000313" key="1">
    <source>
        <dbReference type="EMBL" id="AFH50497.1"/>
    </source>
</evidence>
<gene>
    <name evidence="1" type="ordered locus">IALB_2794</name>
</gene>
<keyword evidence="2" id="KW-1185">Reference proteome</keyword>
<dbReference type="AlphaFoldDB" id="I0ANE0"/>
<proteinExistence type="predicted"/>
<organism evidence="1 2">
    <name type="scientific">Ignavibacterium album (strain DSM 19864 / JCM 16511 / NBRC 101810 / Mat9-16)</name>
    <dbReference type="NCBI Taxonomy" id="945713"/>
    <lineage>
        <taxon>Bacteria</taxon>
        <taxon>Pseudomonadati</taxon>
        <taxon>Ignavibacteriota</taxon>
        <taxon>Ignavibacteria</taxon>
        <taxon>Ignavibacteriales</taxon>
        <taxon>Ignavibacteriaceae</taxon>
        <taxon>Ignavibacterium</taxon>
    </lineage>
</organism>
<dbReference type="KEGG" id="ial:IALB_2794"/>
<protein>
    <submittedName>
        <fullName evidence="1">Uncharacterized protein</fullName>
    </submittedName>
</protein>